<dbReference type="Pfam" id="PF01347">
    <property type="entry name" value="Vitellogenin_N"/>
    <property type="match status" value="1"/>
</dbReference>
<organism evidence="4 5">
    <name type="scientific">Vespula germanica</name>
    <name type="common">German yellow jacket</name>
    <name type="synonym">Paravespula germanica</name>
    <dbReference type="NCBI Taxonomy" id="30212"/>
    <lineage>
        <taxon>Eukaryota</taxon>
        <taxon>Metazoa</taxon>
        <taxon>Ecdysozoa</taxon>
        <taxon>Arthropoda</taxon>
        <taxon>Hexapoda</taxon>
        <taxon>Insecta</taxon>
        <taxon>Pterygota</taxon>
        <taxon>Neoptera</taxon>
        <taxon>Endopterygota</taxon>
        <taxon>Hymenoptera</taxon>
        <taxon>Apocrita</taxon>
        <taxon>Aculeata</taxon>
        <taxon>Vespoidea</taxon>
        <taxon>Vespidae</taxon>
        <taxon>Vespinae</taxon>
        <taxon>Vespula</taxon>
    </lineage>
</organism>
<keyword evidence="1 2" id="KW-0732">Signal</keyword>
<dbReference type="AlphaFoldDB" id="A0A834MRH8"/>
<name>A0A834MRH8_VESGE</name>
<dbReference type="InterPro" id="IPR015819">
    <property type="entry name" value="Lipid_transp_b-sht_shell"/>
</dbReference>
<feature type="chain" id="PRO_5032515324" description="Vitellogenin domain-containing protein" evidence="2">
    <location>
        <begin position="17"/>
        <end position="450"/>
    </location>
</feature>
<evidence type="ECO:0000313" key="4">
    <source>
        <dbReference type="EMBL" id="KAF7381920.1"/>
    </source>
</evidence>
<dbReference type="GO" id="GO:0005319">
    <property type="term" value="F:lipid transporter activity"/>
    <property type="evidence" value="ECO:0007669"/>
    <property type="project" value="InterPro"/>
</dbReference>
<reference evidence="4" key="1">
    <citation type="journal article" date="2020" name="G3 (Bethesda)">
        <title>High-Quality Assemblies for Three Invasive Social Wasps from the &lt;i&gt;Vespula&lt;/i&gt; Genus.</title>
        <authorList>
            <person name="Harrop T.W.R."/>
            <person name="Guhlin J."/>
            <person name="McLaughlin G.M."/>
            <person name="Permina E."/>
            <person name="Stockwell P."/>
            <person name="Gilligan J."/>
            <person name="Le Lec M.F."/>
            <person name="Gruber M.A.M."/>
            <person name="Quinn O."/>
            <person name="Lovegrove M."/>
            <person name="Duncan E.J."/>
            <person name="Remnant E.J."/>
            <person name="Van Eeckhoven J."/>
            <person name="Graham B."/>
            <person name="Knapp R.A."/>
            <person name="Langford K.W."/>
            <person name="Kronenberg Z."/>
            <person name="Press M.O."/>
            <person name="Eacker S.M."/>
            <person name="Wilson-Rankin E.E."/>
            <person name="Purcell J."/>
            <person name="Lester P.J."/>
            <person name="Dearden P.K."/>
        </authorList>
    </citation>
    <scope>NUCLEOTIDE SEQUENCE</scope>
    <source>
        <strain evidence="4">Linc-1</strain>
    </source>
</reference>
<dbReference type="Gene3D" id="2.30.230.10">
    <property type="entry name" value="Lipovitellin, beta-sheet shell regions, chain A"/>
    <property type="match status" value="1"/>
</dbReference>
<dbReference type="InterPro" id="IPR015816">
    <property type="entry name" value="Vitellinogen_b-sht_N"/>
</dbReference>
<feature type="signal peptide" evidence="2">
    <location>
        <begin position="1"/>
        <end position="16"/>
    </location>
</feature>
<evidence type="ECO:0000313" key="5">
    <source>
        <dbReference type="Proteomes" id="UP000617340"/>
    </source>
</evidence>
<proteinExistence type="predicted"/>
<evidence type="ECO:0000256" key="1">
    <source>
        <dbReference type="ARBA" id="ARBA00022729"/>
    </source>
</evidence>
<accession>A0A834MRH8</accession>
<dbReference type="SUPFAM" id="SSF56968">
    <property type="entry name" value="Lipovitellin-phosvitin complex, beta-sheet shell regions"/>
    <property type="match status" value="1"/>
</dbReference>
<dbReference type="InterPro" id="IPR001747">
    <property type="entry name" value="Vitellogenin_N"/>
</dbReference>
<gene>
    <name evidence="4" type="ORF">HZH68_015793</name>
</gene>
<comment type="caution">
    <text evidence="4">The sequence shown here is derived from an EMBL/GenBank/DDBJ whole genome shotgun (WGS) entry which is preliminary data.</text>
</comment>
<protein>
    <recommendedName>
        <fullName evidence="3">Vitellogenin domain-containing protein</fullName>
    </recommendedName>
</protein>
<evidence type="ECO:0000259" key="3">
    <source>
        <dbReference type="Pfam" id="PF01347"/>
    </source>
</evidence>
<dbReference type="EMBL" id="JACSDZ010000021">
    <property type="protein sequence ID" value="KAF7381920.1"/>
    <property type="molecule type" value="Genomic_DNA"/>
</dbReference>
<dbReference type="Proteomes" id="UP000617340">
    <property type="component" value="Unassembled WGS sequence"/>
</dbReference>
<feature type="domain" description="Vitellogenin" evidence="3">
    <location>
        <begin position="97"/>
        <end position="308"/>
    </location>
</feature>
<evidence type="ECO:0000256" key="2">
    <source>
        <dbReference type="SAM" id="SignalP"/>
    </source>
</evidence>
<keyword evidence="5" id="KW-1185">Reference proteome</keyword>
<sequence length="450" mass="52059">MLVTILPFLLTARLTSEHPQEKYHWQYGGEMTFNVLVDLSRSDIDRGRRIYCSTISNELKCRVKDTEALSCYFLHPVVTLSTINNNSTCEWSRNHRIAVNDCPFDREPFEIRYDSRGIENLVVSRTIPRWKLDVTKAIVNQLHVGFEFKEGQSKFKTIENFNFGHCELDSKVLVSGKHHENEEHAEKNFEMILLDSNELRYRDILDQDGQIIIEKIRHPKNCPRRPIYFFGFPTSRRDDTEKGTFMEMISSKTRMVISKRGFSSETISEGVPITMNGSNVGLSRQRIILFLKSVNPARNLPPTIPNPASTSIHTYSSFDHYTKRMLRRSIANKLREICKGWTQNKEIMKDHVHPHESLSCASALGNILHIYRIIFLSGVKRSRTRTDRRISTQPLPEISLTNTDADCFRRDRLNRGAGTPVVIPVIGACRDLSACLRRRFRRSLSRLPYL</sequence>